<feature type="domain" description="MAGE" evidence="2">
    <location>
        <begin position="41"/>
        <end position="203"/>
    </location>
</feature>
<dbReference type="EMBL" id="CAJNOQ010000123">
    <property type="protein sequence ID" value="CAF0760096.1"/>
    <property type="molecule type" value="Genomic_DNA"/>
</dbReference>
<organism evidence="3 7">
    <name type="scientific">Didymodactylos carnosus</name>
    <dbReference type="NCBI Taxonomy" id="1234261"/>
    <lineage>
        <taxon>Eukaryota</taxon>
        <taxon>Metazoa</taxon>
        <taxon>Spiralia</taxon>
        <taxon>Gnathifera</taxon>
        <taxon>Rotifera</taxon>
        <taxon>Eurotatoria</taxon>
        <taxon>Bdelloidea</taxon>
        <taxon>Philodinida</taxon>
        <taxon>Philodinidae</taxon>
        <taxon>Didymodactylos</taxon>
    </lineage>
</organism>
<dbReference type="EMBL" id="CAJOBA010002535">
    <property type="protein sequence ID" value="CAF3649020.1"/>
    <property type="molecule type" value="Genomic_DNA"/>
</dbReference>
<dbReference type="EMBL" id="CAJNOK010002535">
    <property type="protein sequence ID" value="CAF0864230.1"/>
    <property type="molecule type" value="Genomic_DNA"/>
</dbReference>
<dbReference type="SMART" id="SM01373">
    <property type="entry name" value="MAGE"/>
    <property type="match status" value="1"/>
</dbReference>
<name>A0A813Q2E7_9BILA</name>
<dbReference type="Proteomes" id="UP000681722">
    <property type="component" value="Unassembled WGS sequence"/>
</dbReference>
<evidence type="ECO:0000313" key="7">
    <source>
        <dbReference type="Proteomes" id="UP000663829"/>
    </source>
</evidence>
<dbReference type="InterPro" id="IPR002190">
    <property type="entry name" value="MHD_dom"/>
</dbReference>
<feature type="region of interest" description="Disordered" evidence="1">
    <location>
        <begin position="1"/>
        <end position="34"/>
    </location>
</feature>
<feature type="compositionally biased region" description="Basic residues" evidence="1">
    <location>
        <begin position="1"/>
        <end position="11"/>
    </location>
</feature>
<accession>A0A813Q2E7</accession>
<gene>
    <name evidence="3" type="ORF">GPM918_LOCUS1335</name>
    <name evidence="4" type="ORF">OVA965_LOCUS7792</name>
    <name evidence="5" type="ORF">SRO942_LOCUS1335</name>
    <name evidence="6" type="ORF">TMI583_LOCUS7787</name>
</gene>
<dbReference type="Gene3D" id="1.10.10.1210">
    <property type="entry name" value="MAGE homology domain, winged helix WH2 motif"/>
    <property type="match status" value="1"/>
</dbReference>
<proteinExistence type="predicted"/>
<protein>
    <recommendedName>
        <fullName evidence="2">MAGE domain-containing protein</fullName>
    </recommendedName>
</protein>
<sequence>MASQRGAKRSKLNPTTTTQSQRQNNGSSDSEVDMTVRDDDYKPFVKASVQYFLANCSKPVLIKRLDFINQILKTNKKLYPAVIEDTKSVLSKIFGIQLKFDESHDGFILVNNLANSLDQKPLVTQTNYPKMALLMIITTCLKHAGGELSATDFWRMLSDTLNINGDLPTNLTQNQHKIFGDVQKLIKTEFVKEGYLVFDQMKDLSGSSDTPVVMVRLGHRSKHEFTDENLEKFTKHLNSLDDNVQNDDMNNRDEDEQHSDEN</sequence>
<dbReference type="GO" id="GO:0005634">
    <property type="term" value="C:nucleus"/>
    <property type="evidence" value="ECO:0007669"/>
    <property type="project" value="TreeGrafter"/>
</dbReference>
<evidence type="ECO:0000313" key="6">
    <source>
        <dbReference type="EMBL" id="CAF3649020.1"/>
    </source>
</evidence>
<feature type="compositionally biased region" description="Polar residues" evidence="1">
    <location>
        <begin position="12"/>
        <end position="29"/>
    </location>
</feature>
<evidence type="ECO:0000313" key="3">
    <source>
        <dbReference type="EMBL" id="CAF0760096.1"/>
    </source>
</evidence>
<dbReference type="Proteomes" id="UP000663829">
    <property type="component" value="Unassembled WGS sequence"/>
</dbReference>
<comment type="caution">
    <text evidence="3">The sequence shown here is derived from an EMBL/GenBank/DDBJ whole genome shotgun (WGS) entry which is preliminary data.</text>
</comment>
<feature type="compositionally biased region" description="Polar residues" evidence="1">
    <location>
        <begin position="239"/>
        <end position="248"/>
    </location>
</feature>
<dbReference type="Proteomes" id="UP000682733">
    <property type="component" value="Unassembled WGS sequence"/>
</dbReference>
<evidence type="ECO:0000313" key="4">
    <source>
        <dbReference type="EMBL" id="CAF0864230.1"/>
    </source>
</evidence>
<dbReference type="PANTHER" id="PTHR11736:SF14">
    <property type="entry name" value="NSE3 HOMOLOG, SMC5-SMC6 COMPLEX COMPONENT"/>
    <property type="match status" value="1"/>
</dbReference>
<dbReference type="OrthoDB" id="205198at2759"/>
<evidence type="ECO:0000313" key="5">
    <source>
        <dbReference type="EMBL" id="CAF3540868.1"/>
    </source>
</evidence>
<evidence type="ECO:0000259" key="2">
    <source>
        <dbReference type="PROSITE" id="PS50838"/>
    </source>
</evidence>
<dbReference type="InterPro" id="IPR037445">
    <property type="entry name" value="MAGE"/>
</dbReference>
<evidence type="ECO:0000256" key="1">
    <source>
        <dbReference type="SAM" id="MobiDB-lite"/>
    </source>
</evidence>
<dbReference type="InterPro" id="IPR041899">
    <property type="entry name" value="MAGE_WH2"/>
</dbReference>
<reference evidence="3" key="1">
    <citation type="submission" date="2021-02" db="EMBL/GenBank/DDBJ databases">
        <authorList>
            <person name="Nowell W R."/>
        </authorList>
    </citation>
    <scope>NUCLEOTIDE SEQUENCE</scope>
</reference>
<feature type="compositionally biased region" description="Acidic residues" evidence="1">
    <location>
        <begin position="253"/>
        <end position="262"/>
    </location>
</feature>
<dbReference type="EMBL" id="CAJOBC010000123">
    <property type="protein sequence ID" value="CAF3540868.1"/>
    <property type="molecule type" value="Genomic_DNA"/>
</dbReference>
<dbReference type="AlphaFoldDB" id="A0A813Q2E7"/>
<dbReference type="PANTHER" id="PTHR11736">
    <property type="entry name" value="MELANOMA-ASSOCIATED ANTIGEN MAGE ANTIGEN"/>
    <property type="match status" value="1"/>
</dbReference>
<dbReference type="PROSITE" id="PS50838">
    <property type="entry name" value="MAGE"/>
    <property type="match status" value="1"/>
</dbReference>
<dbReference type="Gene3D" id="1.10.10.1200">
    <property type="entry name" value="MAGE homology domain, winged helix WH1 motif"/>
    <property type="match status" value="1"/>
</dbReference>
<dbReference type="Proteomes" id="UP000677228">
    <property type="component" value="Unassembled WGS sequence"/>
</dbReference>
<dbReference type="InterPro" id="IPR041898">
    <property type="entry name" value="MAGE_WH1"/>
</dbReference>
<feature type="region of interest" description="Disordered" evidence="1">
    <location>
        <begin position="239"/>
        <end position="262"/>
    </location>
</feature>
<keyword evidence="7" id="KW-1185">Reference proteome</keyword>
<dbReference type="Pfam" id="PF01454">
    <property type="entry name" value="MAGE"/>
    <property type="match status" value="1"/>
</dbReference>